<dbReference type="InterPro" id="IPR014027">
    <property type="entry name" value="UDP-Glc/GDP-Man_DH_C"/>
</dbReference>
<dbReference type="SUPFAM" id="SSF48179">
    <property type="entry name" value="6-phosphogluconate dehydrogenase C-terminal domain-like"/>
    <property type="match status" value="1"/>
</dbReference>
<comment type="similarity">
    <text evidence="1 4">Belongs to the UDP-glucose/GDP-mannose dehydrogenase family.</text>
</comment>
<keyword evidence="7" id="KW-1185">Reference proteome</keyword>
<organism evidence="6 7">
    <name type="scientific">Variovorax terrae</name>
    <dbReference type="NCBI Taxonomy" id="2923278"/>
    <lineage>
        <taxon>Bacteria</taxon>
        <taxon>Pseudomonadati</taxon>
        <taxon>Pseudomonadota</taxon>
        <taxon>Betaproteobacteria</taxon>
        <taxon>Burkholderiales</taxon>
        <taxon>Comamonadaceae</taxon>
        <taxon>Variovorax</taxon>
    </lineage>
</organism>
<dbReference type="InterPro" id="IPR008927">
    <property type="entry name" value="6-PGluconate_DH-like_C_sf"/>
</dbReference>
<evidence type="ECO:0000259" key="5">
    <source>
        <dbReference type="SMART" id="SM00984"/>
    </source>
</evidence>
<evidence type="ECO:0000313" key="7">
    <source>
        <dbReference type="Proteomes" id="UP001139447"/>
    </source>
</evidence>
<protein>
    <submittedName>
        <fullName evidence="6">Vi polysaccharide biosynthesis UDP-N-acetylglucosamine C-6 dehydrogenase TviB</fullName>
    </submittedName>
</protein>
<evidence type="ECO:0000313" key="6">
    <source>
        <dbReference type="EMBL" id="MCJ0764320.1"/>
    </source>
</evidence>
<dbReference type="InterPro" id="IPR036291">
    <property type="entry name" value="NAD(P)-bd_dom_sf"/>
</dbReference>
<feature type="domain" description="UDP-glucose/GDP-mannose dehydrogenase C-terminal" evidence="5">
    <location>
        <begin position="318"/>
        <end position="419"/>
    </location>
</feature>
<dbReference type="InterPro" id="IPR014026">
    <property type="entry name" value="UDP-Glc/GDP-Man_DH_dimer"/>
</dbReference>
<proteinExistence type="inferred from homology"/>
<evidence type="ECO:0000256" key="4">
    <source>
        <dbReference type="PIRNR" id="PIRNR000124"/>
    </source>
</evidence>
<accession>A0A9X1VW38</accession>
<dbReference type="PIRSF" id="PIRSF000124">
    <property type="entry name" value="UDPglc_GDPman_dh"/>
    <property type="match status" value="1"/>
</dbReference>
<evidence type="ECO:0000256" key="2">
    <source>
        <dbReference type="ARBA" id="ARBA00023002"/>
    </source>
</evidence>
<gene>
    <name evidence="6" type="primary">tviB</name>
    <name evidence="6" type="ORF">MMF98_13975</name>
</gene>
<dbReference type="Proteomes" id="UP001139447">
    <property type="component" value="Unassembled WGS sequence"/>
</dbReference>
<dbReference type="InterPro" id="IPR036220">
    <property type="entry name" value="UDP-Glc/GDP-Man_DH_C_sf"/>
</dbReference>
<dbReference type="PANTHER" id="PTHR43491:SF2">
    <property type="entry name" value="UDP-N-ACETYL-D-MANNOSAMINE DEHYDROGENASE"/>
    <property type="match status" value="1"/>
</dbReference>
<dbReference type="InterPro" id="IPR028359">
    <property type="entry name" value="UDP_ManNAc/GlcNAc_DH"/>
</dbReference>
<dbReference type="Pfam" id="PF03720">
    <property type="entry name" value="UDPG_MGDP_dh_C"/>
    <property type="match status" value="1"/>
</dbReference>
<keyword evidence="2" id="KW-0560">Oxidoreductase</keyword>
<dbReference type="SMART" id="SM00984">
    <property type="entry name" value="UDPG_MGDP_dh_C"/>
    <property type="match status" value="1"/>
</dbReference>
<dbReference type="GO" id="GO:0016628">
    <property type="term" value="F:oxidoreductase activity, acting on the CH-CH group of donors, NAD or NADP as acceptor"/>
    <property type="evidence" value="ECO:0007669"/>
    <property type="project" value="InterPro"/>
</dbReference>
<evidence type="ECO:0000256" key="1">
    <source>
        <dbReference type="ARBA" id="ARBA00006601"/>
    </source>
</evidence>
<dbReference type="SUPFAM" id="SSF51735">
    <property type="entry name" value="NAD(P)-binding Rossmann-fold domains"/>
    <property type="match status" value="1"/>
</dbReference>
<dbReference type="NCBIfam" id="TIGR03026">
    <property type="entry name" value="NDP-sugDHase"/>
    <property type="match status" value="1"/>
</dbReference>
<dbReference type="InterPro" id="IPR017476">
    <property type="entry name" value="UDP-Glc/GDP-Man"/>
</dbReference>
<sequence length="426" mass="46443">MMELSQAKIAIIGLGYVGLPLAVEFGKTRQVIGFDINAARIGELRTCQDSTLEVSAEELRTARHLSFSSTAEDLSTCQVFIVTVPTPVDQANRPDMTPLVKASETVGRALRSGAVVIYESTVYPGATEEVCVPVLEKFSGKKFNIDFFCGYSPERINPGDKQHRLPTIRKITSGSTPAVANAVNDLYAQIITAGTHQASSIKVAEAAKVIENIQRDVNIALMNELSLIFHKLGIDTLEVLQAAGTKWNFLPFRPGLVGGHCIGVDPYYLTHKAEQVGYSPQVILAGRRINDNMASHVADETIKLMLRKNLPVLGSKILVLGLTFKENCPDLRNTKVVDIVRTLKSYNAQVDIFDPWIDVAEAEHEYGLQCLRELPLNGHYAAVVLAVGHREFAELGEAGIKRLGQPGAVLYDVKSLLPLGVADGRL</sequence>
<reference evidence="6" key="1">
    <citation type="submission" date="2022-03" db="EMBL/GenBank/DDBJ databases">
        <authorList>
            <person name="Woo C.Y."/>
        </authorList>
    </citation>
    <scope>NUCLEOTIDE SEQUENCE</scope>
    <source>
        <strain evidence="6">CYS-02</strain>
    </source>
</reference>
<dbReference type="PANTHER" id="PTHR43491">
    <property type="entry name" value="UDP-N-ACETYL-D-MANNOSAMINE DEHYDROGENASE"/>
    <property type="match status" value="1"/>
</dbReference>
<dbReference type="GO" id="GO:0051287">
    <property type="term" value="F:NAD binding"/>
    <property type="evidence" value="ECO:0007669"/>
    <property type="project" value="InterPro"/>
</dbReference>
<dbReference type="InterPro" id="IPR001732">
    <property type="entry name" value="UDP-Glc/GDP-Man_DH_N"/>
</dbReference>
<dbReference type="PIRSF" id="PIRSF500136">
    <property type="entry name" value="UDP_ManNAc_DH"/>
    <property type="match status" value="1"/>
</dbReference>
<dbReference type="GO" id="GO:0016616">
    <property type="term" value="F:oxidoreductase activity, acting on the CH-OH group of donors, NAD or NADP as acceptor"/>
    <property type="evidence" value="ECO:0007669"/>
    <property type="project" value="InterPro"/>
</dbReference>
<dbReference type="Pfam" id="PF03721">
    <property type="entry name" value="UDPG_MGDP_dh_N"/>
    <property type="match status" value="1"/>
</dbReference>
<dbReference type="EMBL" id="JALGBI010000001">
    <property type="protein sequence ID" value="MCJ0764320.1"/>
    <property type="molecule type" value="Genomic_DNA"/>
</dbReference>
<dbReference type="SUPFAM" id="SSF52413">
    <property type="entry name" value="UDP-glucose/GDP-mannose dehydrogenase C-terminal domain"/>
    <property type="match status" value="1"/>
</dbReference>
<evidence type="ECO:0000256" key="3">
    <source>
        <dbReference type="ARBA" id="ARBA00023027"/>
    </source>
</evidence>
<dbReference type="GO" id="GO:0000271">
    <property type="term" value="P:polysaccharide biosynthetic process"/>
    <property type="evidence" value="ECO:0007669"/>
    <property type="project" value="InterPro"/>
</dbReference>
<dbReference type="Gene3D" id="3.40.50.720">
    <property type="entry name" value="NAD(P)-binding Rossmann-like Domain"/>
    <property type="match status" value="2"/>
</dbReference>
<dbReference type="Pfam" id="PF00984">
    <property type="entry name" value="UDPG_MGDP_dh"/>
    <property type="match status" value="1"/>
</dbReference>
<dbReference type="AlphaFoldDB" id="A0A9X1VW38"/>
<dbReference type="NCBIfam" id="NF011729">
    <property type="entry name" value="PRK15182.1"/>
    <property type="match status" value="1"/>
</dbReference>
<name>A0A9X1VW38_9BURK</name>
<keyword evidence="3" id="KW-0520">NAD</keyword>
<comment type="caution">
    <text evidence="6">The sequence shown here is derived from an EMBL/GenBank/DDBJ whole genome shotgun (WGS) entry which is preliminary data.</text>
</comment>